<organism evidence="1 2">
    <name type="scientific">Gluconobacter frateurii NRIC 0228</name>
    <dbReference type="NCBI Taxonomy" id="1307946"/>
    <lineage>
        <taxon>Bacteria</taxon>
        <taxon>Pseudomonadati</taxon>
        <taxon>Pseudomonadota</taxon>
        <taxon>Alphaproteobacteria</taxon>
        <taxon>Acetobacterales</taxon>
        <taxon>Acetobacteraceae</taxon>
        <taxon>Gluconobacter</taxon>
    </lineage>
</organism>
<name>A0ABQ0Q9K3_9PROT</name>
<dbReference type="EMBL" id="BAQW01000004">
    <property type="protein sequence ID" value="GBR10051.1"/>
    <property type="molecule type" value="Genomic_DNA"/>
</dbReference>
<gene>
    <name evidence="1" type="ORF">AA0228_0901</name>
</gene>
<proteinExistence type="predicted"/>
<evidence type="ECO:0000313" key="2">
    <source>
        <dbReference type="Proteomes" id="UP001061070"/>
    </source>
</evidence>
<reference evidence="1" key="1">
    <citation type="submission" date="2013-04" db="EMBL/GenBank/DDBJ databases">
        <title>The genome sequencing project of 58 acetic acid bacteria.</title>
        <authorList>
            <person name="Okamoto-Kainuma A."/>
            <person name="Ishikawa M."/>
            <person name="Umino S."/>
            <person name="Koizumi Y."/>
            <person name="Shiwa Y."/>
            <person name="Yoshikawa H."/>
            <person name="Matsutani M."/>
            <person name="Matsushita K."/>
        </authorList>
    </citation>
    <scope>NUCLEOTIDE SEQUENCE</scope>
    <source>
        <strain evidence="1">NRIC 0228</strain>
    </source>
</reference>
<evidence type="ECO:0000313" key="1">
    <source>
        <dbReference type="EMBL" id="GBR10051.1"/>
    </source>
</evidence>
<keyword evidence="2" id="KW-1185">Reference proteome</keyword>
<sequence>MFFRILKPEYQSIMAAFAFDNAAKHERSGKLDFEISRNQKSTAGFYIDSILDQRLPNGWFELRVRQDKIELV</sequence>
<comment type="caution">
    <text evidence="1">The sequence shown here is derived from an EMBL/GenBank/DDBJ whole genome shotgun (WGS) entry which is preliminary data.</text>
</comment>
<dbReference type="Proteomes" id="UP001061070">
    <property type="component" value="Unassembled WGS sequence"/>
</dbReference>
<protein>
    <submittedName>
        <fullName evidence="1">Uncharacterized protein</fullName>
    </submittedName>
</protein>
<accession>A0ABQ0Q9K3</accession>